<feature type="compositionally biased region" description="Basic residues" evidence="1">
    <location>
        <begin position="101"/>
        <end position="118"/>
    </location>
</feature>
<name>A0A8E2EBA9_9PEZI</name>
<dbReference type="AlphaFoldDB" id="A0A8E2EBA9"/>
<accession>A0A8E2EBA9</accession>
<organism evidence="2 3">
    <name type="scientific">Lepidopterella palustris CBS 459.81</name>
    <dbReference type="NCBI Taxonomy" id="1314670"/>
    <lineage>
        <taxon>Eukaryota</taxon>
        <taxon>Fungi</taxon>
        <taxon>Dikarya</taxon>
        <taxon>Ascomycota</taxon>
        <taxon>Pezizomycotina</taxon>
        <taxon>Dothideomycetes</taxon>
        <taxon>Pleosporomycetidae</taxon>
        <taxon>Mytilinidiales</taxon>
        <taxon>Argynnaceae</taxon>
        <taxon>Lepidopterella</taxon>
    </lineage>
</organism>
<dbReference type="Proteomes" id="UP000250266">
    <property type="component" value="Unassembled WGS sequence"/>
</dbReference>
<protein>
    <submittedName>
        <fullName evidence="2">Uncharacterized protein</fullName>
    </submittedName>
</protein>
<gene>
    <name evidence="2" type="ORF">K432DRAFT_33386</name>
</gene>
<feature type="region of interest" description="Disordered" evidence="1">
    <location>
        <begin position="1"/>
        <end position="217"/>
    </location>
</feature>
<evidence type="ECO:0000313" key="3">
    <source>
        <dbReference type="Proteomes" id="UP000250266"/>
    </source>
</evidence>
<feature type="compositionally biased region" description="Low complexity" evidence="1">
    <location>
        <begin position="20"/>
        <end position="29"/>
    </location>
</feature>
<feature type="compositionally biased region" description="Low complexity" evidence="1">
    <location>
        <begin position="36"/>
        <end position="45"/>
    </location>
</feature>
<keyword evidence="3" id="KW-1185">Reference proteome</keyword>
<evidence type="ECO:0000313" key="2">
    <source>
        <dbReference type="EMBL" id="OCK80841.1"/>
    </source>
</evidence>
<evidence type="ECO:0000256" key="1">
    <source>
        <dbReference type="SAM" id="MobiDB-lite"/>
    </source>
</evidence>
<reference evidence="2 3" key="1">
    <citation type="journal article" date="2016" name="Nat. Commun.">
        <title>Ectomycorrhizal ecology is imprinted in the genome of the dominant symbiotic fungus Cenococcum geophilum.</title>
        <authorList>
            <consortium name="DOE Joint Genome Institute"/>
            <person name="Peter M."/>
            <person name="Kohler A."/>
            <person name="Ohm R.A."/>
            <person name="Kuo A."/>
            <person name="Krutzmann J."/>
            <person name="Morin E."/>
            <person name="Arend M."/>
            <person name="Barry K.W."/>
            <person name="Binder M."/>
            <person name="Choi C."/>
            <person name="Clum A."/>
            <person name="Copeland A."/>
            <person name="Grisel N."/>
            <person name="Haridas S."/>
            <person name="Kipfer T."/>
            <person name="LaButti K."/>
            <person name="Lindquist E."/>
            <person name="Lipzen A."/>
            <person name="Maire R."/>
            <person name="Meier B."/>
            <person name="Mihaltcheva S."/>
            <person name="Molinier V."/>
            <person name="Murat C."/>
            <person name="Poggeler S."/>
            <person name="Quandt C.A."/>
            <person name="Sperisen C."/>
            <person name="Tritt A."/>
            <person name="Tisserant E."/>
            <person name="Crous P.W."/>
            <person name="Henrissat B."/>
            <person name="Nehls U."/>
            <person name="Egli S."/>
            <person name="Spatafora J.W."/>
            <person name="Grigoriev I.V."/>
            <person name="Martin F.M."/>
        </authorList>
    </citation>
    <scope>NUCLEOTIDE SEQUENCE [LARGE SCALE GENOMIC DNA]</scope>
    <source>
        <strain evidence="2 3">CBS 459.81</strain>
    </source>
</reference>
<sequence length="319" mass="36309">MLSNPSKRHMWGMPVTSPNIRPSLPSQSPIRPPRPISQSQRYSPSNHTLHPSNPPFRPHPPHSPHPSTMRRLRNTSTLPRCGHPPPRSSRRHSPTTTTPARQRRRNRNYSRNSPKHTRTPPNHNLRLPRRKTNYGPAHCHRTARRERRSRAENILRRRICRIRNPIKRKQRRGSRRNRSDRYRYKSAGGTVHDDSGCGRGERERSPIDSERRPTRSQRLRAKYKLRVAIRRNSLAVYSQWCEGRRCGDLGCGCNGGESDCAAGDEDLSLAVRGLHHDGRACHVYGLVGADGLGADYEASGGCGCDFDGRGACCDDMRWV</sequence>
<dbReference type="EMBL" id="KV744943">
    <property type="protein sequence ID" value="OCK80841.1"/>
    <property type="molecule type" value="Genomic_DNA"/>
</dbReference>
<proteinExistence type="predicted"/>
<feature type="compositionally biased region" description="Basic residues" evidence="1">
    <location>
        <begin position="126"/>
        <end position="148"/>
    </location>
</feature>
<feature type="compositionally biased region" description="Basic and acidic residues" evidence="1">
    <location>
        <begin position="191"/>
        <end position="213"/>
    </location>
</feature>
<feature type="compositionally biased region" description="Basic residues" evidence="1">
    <location>
        <begin position="156"/>
        <end position="176"/>
    </location>
</feature>
<feature type="compositionally biased region" description="Basic residues" evidence="1">
    <location>
        <begin position="1"/>
        <end position="10"/>
    </location>
</feature>
<feature type="compositionally biased region" description="Pro residues" evidence="1">
    <location>
        <begin position="52"/>
        <end position="64"/>
    </location>
</feature>